<dbReference type="Gene3D" id="2.30.29.30">
    <property type="entry name" value="Pleckstrin-homology domain (PH domain)/Phosphotyrosine-binding domain (PTB)"/>
    <property type="match status" value="1"/>
</dbReference>
<evidence type="ECO:0000313" key="2">
    <source>
        <dbReference type="EMBL" id="EJK58667.1"/>
    </source>
</evidence>
<protein>
    <submittedName>
        <fullName evidence="2">Uncharacterized protein</fullName>
    </submittedName>
</protein>
<organism evidence="2 3">
    <name type="scientific">Thalassiosira oceanica</name>
    <name type="common">Marine diatom</name>
    <dbReference type="NCBI Taxonomy" id="159749"/>
    <lineage>
        <taxon>Eukaryota</taxon>
        <taxon>Sar</taxon>
        <taxon>Stramenopiles</taxon>
        <taxon>Ochrophyta</taxon>
        <taxon>Bacillariophyta</taxon>
        <taxon>Coscinodiscophyceae</taxon>
        <taxon>Thalassiosirophycidae</taxon>
        <taxon>Thalassiosirales</taxon>
        <taxon>Thalassiosiraceae</taxon>
        <taxon>Thalassiosira</taxon>
    </lineage>
</organism>
<proteinExistence type="predicted"/>
<name>K0SJN5_THAOC</name>
<feature type="region of interest" description="Disordered" evidence="1">
    <location>
        <begin position="64"/>
        <end position="89"/>
    </location>
</feature>
<reference evidence="2 3" key="1">
    <citation type="journal article" date="2012" name="Genome Biol.">
        <title>Genome and low-iron response of an oceanic diatom adapted to chronic iron limitation.</title>
        <authorList>
            <person name="Lommer M."/>
            <person name="Specht M."/>
            <person name="Roy A.S."/>
            <person name="Kraemer L."/>
            <person name="Andreson R."/>
            <person name="Gutowska M.A."/>
            <person name="Wolf J."/>
            <person name="Bergner S.V."/>
            <person name="Schilhabel M.B."/>
            <person name="Klostermeier U.C."/>
            <person name="Beiko R.G."/>
            <person name="Rosenstiel P."/>
            <person name="Hippler M."/>
            <person name="Laroche J."/>
        </authorList>
    </citation>
    <scope>NUCLEOTIDE SEQUENCE [LARGE SCALE GENOMIC DNA]</scope>
    <source>
        <strain evidence="2 3">CCMP1005</strain>
    </source>
</reference>
<dbReference type="OrthoDB" id="10583838at2759"/>
<keyword evidence="3" id="KW-1185">Reference proteome</keyword>
<evidence type="ECO:0000313" key="3">
    <source>
        <dbReference type="Proteomes" id="UP000266841"/>
    </source>
</evidence>
<dbReference type="AlphaFoldDB" id="K0SJN5"/>
<dbReference type="InterPro" id="IPR011993">
    <property type="entry name" value="PH-like_dom_sf"/>
</dbReference>
<dbReference type="EMBL" id="AGNL01024557">
    <property type="protein sequence ID" value="EJK58667.1"/>
    <property type="molecule type" value="Genomic_DNA"/>
</dbReference>
<accession>K0SJN5</accession>
<sequence length="367" mass="42044">MLSTAYNSPTKRNHEEAQHRCVQSIALRQLFHCFRIAQDLHRSELAEHAYSIAIQAALASDPRRRRCNAQERQHHLPKCKSTGGDTKRRRLDSNEENIVVDFARARRLNYERYESDSDSDDDDTFVDPVDEYIEKERREGVLQRIKSLQYDDGEEDALVHKSAGCKLFELVRSEDVAGPGPSSLRTEPNKEASNAKWEYLGSGQVKVSSSNSTLLRMPRCFVLINCQFIKCMEEGYSRGMIRMELVKNGTLDILMRHELTDEEVSIQSHSVPISPDTEPHAHIPHSPLKIFNQSAKKGKAFTWRARDWAHKTSLRTFSIRFVEELDALDWKQQAEQSKANNCNIRKGIDVPEFDDICSILNSANIVD</sequence>
<dbReference type="Proteomes" id="UP000266841">
    <property type="component" value="Unassembled WGS sequence"/>
</dbReference>
<comment type="caution">
    <text evidence="2">The sequence shown here is derived from an EMBL/GenBank/DDBJ whole genome shotgun (WGS) entry which is preliminary data.</text>
</comment>
<gene>
    <name evidence="2" type="ORF">THAOC_21187</name>
</gene>
<evidence type="ECO:0000256" key="1">
    <source>
        <dbReference type="SAM" id="MobiDB-lite"/>
    </source>
</evidence>
<dbReference type="eggNOG" id="ENOG502R2F3">
    <property type="taxonomic scope" value="Eukaryota"/>
</dbReference>